<dbReference type="OrthoDB" id="513190at2759"/>
<evidence type="ECO:0000256" key="2">
    <source>
        <dbReference type="ARBA" id="ARBA00022528"/>
    </source>
</evidence>
<dbReference type="GO" id="GO:0009507">
    <property type="term" value="C:chloroplast"/>
    <property type="evidence" value="ECO:0007669"/>
    <property type="project" value="UniProtKB-SubCell"/>
</dbReference>
<gene>
    <name evidence="5" type="ORF">Bathy08g00840</name>
</gene>
<evidence type="ECO:0000256" key="3">
    <source>
        <dbReference type="ARBA" id="ARBA00022640"/>
    </source>
</evidence>
<keyword evidence="6" id="KW-1185">Reference proteome</keyword>
<dbReference type="RefSeq" id="XP_007511456.1">
    <property type="nucleotide sequence ID" value="XM_007511394.1"/>
</dbReference>
<organism evidence="5 6">
    <name type="scientific">Bathycoccus prasinos</name>
    <dbReference type="NCBI Taxonomy" id="41875"/>
    <lineage>
        <taxon>Eukaryota</taxon>
        <taxon>Viridiplantae</taxon>
        <taxon>Chlorophyta</taxon>
        <taxon>Mamiellophyceae</taxon>
        <taxon>Mamiellales</taxon>
        <taxon>Bathycoccaceae</taxon>
        <taxon>Bathycoccus</taxon>
    </lineage>
</organism>
<dbReference type="Pfam" id="PF00504">
    <property type="entry name" value="Chloroa_b-bind"/>
    <property type="match status" value="1"/>
</dbReference>
<reference evidence="5 6" key="1">
    <citation type="submission" date="2011-10" db="EMBL/GenBank/DDBJ databases">
        <authorList>
            <person name="Genoscope - CEA"/>
        </authorList>
    </citation>
    <scope>NUCLEOTIDE SEQUENCE [LARGE SCALE GENOMIC DNA]</scope>
    <source>
        <strain evidence="5 6">RCC 1105</strain>
    </source>
</reference>
<dbReference type="InterPro" id="IPR022796">
    <property type="entry name" value="Chloroa_b-bind"/>
</dbReference>
<feature type="compositionally biased region" description="Low complexity" evidence="4">
    <location>
        <begin position="57"/>
        <end position="75"/>
    </location>
</feature>
<dbReference type="AlphaFoldDB" id="K8EHD9"/>
<dbReference type="EMBL" id="FO082271">
    <property type="protein sequence ID" value="CCO17577.1"/>
    <property type="molecule type" value="Genomic_DNA"/>
</dbReference>
<evidence type="ECO:0000256" key="4">
    <source>
        <dbReference type="SAM" id="MobiDB-lite"/>
    </source>
</evidence>
<name>K8EHD9_9CHLO</name>
<evidence type="ECO:0000256" key="1">
    <source>
        <dbReference type="ARBA" id="ARBA00004229"/>
    </source>
</evidence>
<evidence type="ECO:0000313" key="5">
    <source>
        <dbReference type="EMBL" id="CCO17577.1"/>
    </source>
</evidence>
<evidence type="ECO:0000313" key="6">
    <source>
        <dbReference type="Proteomes" id="UP000198341"/>
    </source>
</evidence>
<feature type="compositionally biased region" description="Low complexity" evidence="4">
    <location>
        <begin position="1"/>
        <end position="29"/>
    </location>
</feature>
<accession>K8EHD9</accession>
<keyword evidence="2" id="KW-0150">Chloroplast</keyword>
<feature type="region of interest" description="Disordered" evidence="4">
    <location>
        <begin position="1"/>
        <end position="78"/>
    </location>
</feature>
<keyword evidence="3" id="KW-0934">Plastid</keyword>
<dbReference type="SUPFAM" id="SSF103511">
    <property type="entry name" value="Chlorophyll a-b binding protein"/>
    <property type="match status" value="1"/>
</dbReference>
<comment type="subcellular location">
    <subcellularLocation>
        <location evidence="1">Plastid</location>
        <location evidence="1">Chloroplast</location>
    </subcellularLocation>
</comment>
<dbReference type="GeneID" id="19014063"/>
<proteinExistence type="predicted"/>
<dbReference type="KEGG" id="bpg:Bathy08g00840"/>
<dbReference type="Proteomes" id="UP000198341">
    <property type="component" value="Chromosome 8"/>
</dbReference>
<protein>
    <submittedName>
        <fullName evidence="5">Unnamed protein product</fullName>
    </submittedName>
</protein>
<sequence length="223" mass="23422">MSTTTTTATASSFCSTSSSFASSSSSSSSKSLQKISSVPKKRGSVLSKISSRTRAESSSSSSPSSSSSSSSNNNNEFLKAQGLDAGNDAKEAFSKFAQEGGFPVWLPEVVNGRVCMVGLSVGATVEVTEHVSLLEQVPHSLVQLALLGGSIIYASTKPFEFNPQNGYNANPQSLEGIRDTPGMLVVEKCNFTPKVEMAHGRIAMTAFTLLCLIELISGKPFFG</sequence>